<protein>
    <recommendedName>
        <fullName evidence="8">MARVEL domain-containing protein</fullName>
    </recommendedName>
</protein>
<evidence type="ECO:0000256" key="4">
    <source>
        <dbReference type="ARBA" id="ARBA00023136"/>
    </source>
</evidence>
<comment type="subcellular location">
    <subcellularLocation>
        <location evidence="1">Membrane</location>
        <topology evidence="1">Multi-pass membrane protein</topology>
    </subcellularLocation>
</comment>
<dbReference type="EnsemblMetazoa" id="CapteT224513">
    <property type="protein sequence ID" value="CapteP224513"/>
    <property type="gene ID" value="CapteG224513"/>
</dbReference>
<dbReference type="PROSITE" id="PS51225">
    <property type="entry name" value="MARVEL"/>
    <property type="match status" value="1"/>
</dbReference>
<dbReference type="PANTHER" id="PTHR22776:SF49">
    <property type="entry name" value="MARVEL DOMAIN-CONTAINING PROTEIN"/>
    <property type="match status" value="1"/>
</dbReference>
<evidence type="ECO:0000313" key="11">
    <source>
        <dbReference type="Proteomes" id="UP000014760"/>
    </source>
</evidence>
<dbReference type="STRING" id="283909.R7TZQ1"/>
<dbReference type="OrthoDB" id="10028364at2759"/>
<evidence type="ECO:0000256" key="5">
    <source>
        <dbReference type="PROSITE-ProRule" id="PRU00581"/>
    </source>
</evidence>
<dbReference type="AlphaFoldDB" id="R7TZQ1"/>
<feature type="transmembrane region" description="Helical" evidence="7">
    <location>
        <begin position="68"/>
        <end position="89"/>
    </location>
</feature>
<reference evidence="9 11" key="2">
    <citation type="journal article" date="2013" name="Nature">
        <title>Insights into bilaterian evolution from three spiralian genomes.</title>
        <authorList>
            <person name="Simakov O."/>
            <person name="Marletaz F."/>
            <person name="Cho S.J."/>
            <person name="Edsinger-Gonzales E."/>
            <person name="Havlak P."/>
            <person name="Hellsten U."/>
            <person name="Kuo D.H."/>
            <person name="Larsson T."/>
            <person name="Lv J."/>
            <person name="Arendt D."/>
            <person name="Savage R."/>
            <person name="Osoegawa K."/>
            <person name="de Jong P."/>
            <person name="Grimwood J."/>
            <person name="Chapman J.A."/>
            <person name="Shapiro H."/>
            <person name="Aerts A."/>
            <person name="Otillar R.P."/>
            <person name="Terry A.Y."/>
            <person name="Boore J.L."/>
            <person name="Grigoriev I.V."/>
            <person name="Lindberg D.R."/>
            <person name="Seaver E.C."/>
            <person name="Weisblat D.A."/>
            <person name="Putnam N.H."/>
            <person name="Rokhsar D.S."/>
        </authorList>
    </citation>
    <scope>NUCLEOTIDE SEQUENCE</scope>
    <source>
        <strain evidence="9 11">I ESC-2004</strain>
    </source>
</reference>
<feature type="region of interest" description="Disordered" evidence="6">
    <location>
        <begin position="224"/>
        <end position="272"/>
    </location>
</feature>
<reference evidence="10" key="3">
    <citation type="submission" date="2015-06" db="UniProtKB">
        <authorList>
            <consortium name="EnsemblMetazoa"/>
        </authorList>
    </citation>
    <scope>IDENTIFICATION</scope>
</reference>
<proteinExistence type="predicted"/>
<feature type="domain" description="MARVEL" evidence="8">
    <location>
        <begin position="30"/>
        <end position="217"/>
    </location>
</feature>
<evidence type="ECO:0000256" key="3">
    <source>
        <dbReference type="ARBA" id="ARBA00022989"/>
    </source>
</evidence>
<feature type="transmembrane region" description="Helical" evidence="7">
    <location>
        <begin position="101"/>
        <end position="119"/>
    </location>
</feature>
<evidence type="ECO:0000256" key="1">
    <source>
        <dbReference type="ARBA" id="ARBA00004141"/>
    </source>
</evidence>
<evidence type="ECO:0000313" key="10">
    <source>
        <dbReference type="EnsemblMetazoa" id="CapteP224513"/>
    </source>
</evidence>
<sequence length="272" mass="29343">MATGTYDAGSMPTNYDSEANATSTIIDKEWMNSMNGILKVAQICSSMLTFICATVWPTFAAEYGGHWVQFSCLLGLIYSILSFYTSLFFIRQKIAMTGFQVNFSVVSVVVIICSSVNFPDKYGGGWVEFVCITSAVMIPIRYMMYIFRLPEKLSPKTPFYFVELVIYGILTLFYFISAIVCSVFGANSASIGAAAFFTWVATILFGADVYFALGKWRGSGEGPRFGGGSSSSGPTGSAATASGNVNLPADPYNPATVTPNLAGVEKGLPPQY</sequence>
<evidence type="ECO:0000259" key="8">
    <source>
        <dbReference type="PROSITE" id="PS51225"/>
    </source>
</evidence>
<dbReference type="PANTHER" id="PTHR22776">
    <property type="entry name" value="MARVEL-CONTAINING POTENTIAL LIPID RAFT-ASSOCIATED PROTEIN"/>
    <property type="match status" value="1"/>
</dbReference>
<evidence type="ECO:0000256" key="6">
    <source>
        <dbReference type="SAM" id="MobiDB-lite"/>
    </source>
</evidence>
<keyword evidence="2 5" id="KW-0812">Transmembrane</keyword>
<evidence type="ECO:0000256" key="2">
    <source>
        <dbReference type="ARBA" id="ARBA00022692"/>
    </source>
</evidence>
<accession>R7TZQ1</accession>
<dbReference type="GO" id="GO:0016020">
    <property type="term" value="C:membrane"/>
    <property type="evidence" value="ECO:0007669"/>
    <property type="project" value="UniProtKB-SubCell"/>
</dbReference>
<organism evidence="9">
    <name type="scientific">Capitella teleta</name>
    <name type="common">Polychaete worm</name>
    <dbReference type="NCBI Taxonomy" id="283909"/>
    <lineage>
        <taxon>Eukaryota</taxon>
        <taxon>Metazoa</taxon>
        <taxon>Spiralia</taxon>
        <taxon>Lophotrochozoa</taxon>
        <taxon>Annelida</taxon>
        <taxon>Polychaeta</taxon>
        <taxon>Sedentaria</taxon>
        <taxon>Scolecida</taxon>
        <taxon>Capitellidae</taxon>
        <taxon>Capitella</taxon>
    </lineage>
</organism>
<dbReference type="EMBL" id="AMQN01000253">
    <property type="status" value="NOT_ANNOTATED_CDS"/>
    <property type="molecule type" value="Genomic_DNA"/>
</dbReference>
<name>R7TZQ1_CAPTE</name>
<dbReference type="InterPro" id="IPR050578">
    <property type="entry name" value="MARVEL-CKLF_proteins"/>
</dbReference>
<keyword evidence="3 7" id="KW-1133">Transmembrane helix</keyword>
<keyword evidence="11" id="KW-1185">Reference proteome</keyword>
<feature type="transmembrane region" description="Helical" evidence="7">
    <location>
        <begin position="36"/>
        <end position="56"/>
    </location>
</feature>
<evidence type="ECO:0000313" key="9">
    <source>
        <dbReference type="EMBL" id="ELT96866.1"/>
    </source>
</evidence>
<dbReference type="EMBL" id="KB308724">
    <property type="protein sequence ID" value="ELT96866.1"/>
    <property type="molecule type" value="Genomic_DNA"/>
</dbReference>
<dbReference type="HOGENOM" id="CLU_1023941_0_0_1"/>
<reference evidence="11" key="1">
    <citation type="submission" date="2012-12" db="EMBL/GenBank/DDBJ databases">
        <authorList>
            <person name="Hellsten U."/>
            <person name="Grimwood J."/>
            <person name="Chapman J.A."/>
            <person name="Shapiro H."/>
            <person name="Aerts A."/>
            <person name="Otillar R.P."/>
            <person name="Terry A.Y."/>
            <person name="Boore J.L."/>
            <person name="Simakov O."/>
            <person name="Marletaz F."/>
            <person name="Cho S.-J."/>
            <person name="Edsinger-Gonzales E."/>
            <person name="Havlak P."/>
            <person name="Kuo D.-H."/>
            <person name="Larsson T."/>
            <person name="Lv J."/>
            <person name="Arendt D."/>
            <person name="Savage R."/>
            <person name="Osoegawa K."/>
            <person name="de Jong P."/>
            <person name="Lindberg D.R."/>
            <person name="Seaver E.C."/>
            <person name="Weisblat D.A."/>
            <person name="Putnam N.H."/>
            <person name="Grigoriev I.V."/>
            <person name="Rokhsar D.S."/>
        </authorList>
    </citation>
    <scope>NUCLEOTIDE SEQUENCE</scope>
    <source>
        <strain evidence="11">I ESC-2004</strain>
    </source>
</reference>
<feature type="compositionally biased region" description="Low complexity" evidence="6">
    <location>
        <begin position="231"/>
        <end position="243"/>
    </location>
</feature>
<gene>
    <name evidence="9" type="ORF">CAPTEDRAFT_224513</name>
</gene>
<keyword evidence="4 5" id="KW-0472">Membrane</keyword>
<dbReference type="OMA" id="INLYFFE"/>
<dbReference type="InterPro" id="IPR008253">
    <property type="entry name" value="Marvel"/>
</dbReference>
<dbReference type="Proteomes" id="UP000014760">
    <property type="component" value="Unassembled WGS sequence"/>
</dbReference>
<feature type="transmembrane region" description="Helical" evidence="7">
    <location>
        <begin position="125"/>
        <end position="147"/>
    </location>
</feature>
<feature type="transmembrane region" description="Helical" evidence="7">
    <location>
        <begin position="191"/>
        <end position="213"/>
    </location>
</feature>
<evidence type="ECO:0000256" key="7">
    <source>
        <dbReference type="SAM" id="Phobius"/>
    </source>
</evidence>
<feature type="transmembrane region" description="Helical" evidence="7">
    <location>
        <begin position="159"/>
        <end position="185"/>
    </location>
</feature>